<protein>
    <submittedName>
        <fullName evidence="3">Uncharacterized protein</fullName>
    </submittedName>
</protein>
<sequence length="954" mass="98168">MNTPRTSNDVVKMAAGMLIALIFSFSFFSTAAQAVTVENNFDHSKTGFVLRQVHATLKCEQCHVDGIFKNTPKDCAGCHNTGTRVAALPKPINHIPTTFSCDTCHISAASFLIKSFSHVTITGQCETCHNGQSLGVVSKPANHFPTQSPCAYCHKNTSTFLSYQVDHVANGYVGNCFQCHGGPAGEPGPIGTYPNVVSYNAATHFPLTSFGTTPPDCNACHTGFSTFLGATFAHTPGSTCTSCHQGQYAGVVSINRSIHIPLPTGSTCASCHPDPTTQVLPTFLGVAFHTTTIGNPPAGTCSTCHNGSFVSQNAQTKGVNHIPTSADCGTCHTGPSGTPANTTLNYTTFLDAKFHQTTLGNPPTVACSTCHNGSYISEGAQTKIAGHVVTTSDCVSCHTATNTATYTTFLGASFSHVPGVYPTAFPADGAPATPTCMSCHNGSTATGKVAGHIVTSADCNSSGCHSMATDGCPTCVNFSGVVFNHINSTTGYTSFGTTAPSPYTKRCDSCHNGSTLLAQPVNTGHIPTSGADCVTCHTPASTGCGSGGNCSTFLNATLNHSTVAAGSCGTCHQGQYAGVVSINPAIHIPQSSGNACDVCHTNAITNLLTAFPANPTFQNVIFHKTSLGNPPTGLCSNCHSGSYLSQNAQSKSSVITNHVATTADCVTCHTATNTANYTSFLGAGFTHSPGTYGSWPPAQPPTPTCASCHNGSTATGKNTGHPVTALDCMSCHTTTVLQGCPNCTLFGIPAGVIHNTAPYNTPGTCVQCHNGTTAIGLASDTGHIPIGSAGCDQCHSVYDGVGSINFSTAAVSTISVSGVTKYGMKHSAVTGRCDSCHNGSYTGQGLFGAVTKVSNHIPTTIISTSANTDCTSCHSTTINITSGAADWATGERMNHNNAMGGAPNYCVTCHLKGVTYLSRAQLISHNGASTSKDCSSSSCHKPLGNKGTAYSSWD</sequence>
<dbReference type="AlphaFoldDB" id="A0A1J5SQH6"/>
<name>A0A1J5SQH6_9ZZZZ</name>
<dbReference type="EMBL" id="MLJW01000022">
    <property type="protein sequence ID" value="OIR10753.1"/>
    <property type="molecule type" value="Genomic_DNA"/>
</dbReference>
<accession>A0A1J5SQH6</accession>
<comment type="caution">
    <text evidence="3">The sequence shown here is derived from an EMBL/GenBank/DDBJ whole genome shotgun (WGS) entry which is preliminary data.</text>
</comment>
<reference evidence="3" key="1">
    <citation type="submission" date="2016-10" db="EMBL/GenBank/DDBJ databases">
        <title>Sequence of Gallionella enrichment culture.</title>
        <authorList>
            <person name="Poehlein A."/>
            <person name="Muehling M."/>
            <person name="Daniel R."/>
        </authorList>
    </citation>
    <scope>NUCLEOTIDE SEQUENCE</scope>
</reference>
<proteinExistence type="predicted"/>
<feature type="compositionally biased region" description="Low complexity" evidence="2">
    <location>
        <begin position="929"/>
        <end position="938"/>
    </location>
</feature>
<dbReference type="InterPro" id="IPR051829">
    <property type="entry name" value="Multiheme_Cytochr_ET"/>
</dbReference>
<dbReference type="Gene3D" id="3.90.10.10">
    <property type="entry name" value="Cytochrome C3"/>
    <property type="match status" value="5"/>
</dbReference>
<feature type="region of interest" description="Disordered" evidence="2">
    <location>
        <begin position="928"/>
        <end position="954"/>
    </location>
</feature>
<evidence type="ECO:0000256" key="1">
    <source>
        <dbReference type="ARBA" id="ARBA00022729"/>
    </source>
</evidence>
<gene>
    <name evidence="3" type="ORF">GALL_75240</name>
</gene>
<evidence type="ECO:0000313" key="3">
    <source>
        <dbReference type="EMBL" id="OIR10753.1"/>
    </source>
</evidence>
<keyword evidence="1" id="KW-0732">Signal</keyword>
<dbReference type="InterPro" id="IPR036280">
    <property type="entry name" value="Multihaem_cyt_sf"/>
</dbReference>
<dbReference type="SUPFAM" id="SSF48695">
    <property type="entry name" value="Multiheme cytochromes"/>
    <property type="match status" value="5"/>
</dbReference>
<dbReference type="PANTHER" id="PTHR35038">
    <property type="entry name" value="DISSIMILATORY SULFITE REDUCTASE SIRA"/>
    <property type="match status" value="1"/>
</dbReference>
<evidence type="ECO:0000256" key="2">
    <source>
        <dbReference type="SAM" id="MobiDB-lite"/>
    </source>
</evidence>
<organism evidence="3">
    <name type="scientific">mine drainage metagenome</name>
    <dbReference type="NCBI Taxonomy" id="410659"/>
    <lineage>
        <taxon>unclassified sequences</taxon>
        <taxon>metagenomes</taxon>
        <taxon>ecological metagenomes</taxon>
    </lineage>
</organism>